<dbReference type="Gene3D" id="3.50.50.60">
    <property type="entry name" value="FAD/NAD(P)-binding domain"/>
    <property type="match status" value="1"/>
</dbReference>
<proteinExistence type="predicted"/>
<dbReference type="Pfam" id="PF13454">
    <property type="entry name" value="NAD_binding_9"/>
    <property type="match status" value="1"/>
</dbReference>
<dbReference type="PANTHER" id="PTHR40254:SF1">
    <property type="entry name" value="BLR0577 PROTEIN"/>
    <property type="match status" value="1"/>
</dbReference>
<dbReference type="SUPFAM" id="SSF51905">
    <property type="entry name" value="FAD/NAD(P)-binding domain"/>
    <property type="match status" value="1"/>
</dbReference>
<protein>
    <submittedName>
        <fullName evidence="2">FAD/NAD(P)-binding protein</fullName>
    </submittedName>
</protein>
<evidence type="ECO:0000313" key="2">
    <source>
        <dbReference type="EMBL" id="MDO9712613.1"/>
    </source>
</evidence>
<dbReference type="InterPro" id="IPR052189">
    <property type="entry name" value="L-asp_N-monooxygenase_NS-form"/>
</dbReference>
<organism evidence="2 3">
    <name type="scientific">Paracraurococcus lichenis</name>
    <dbReference type="NCBI Taxonomy" id="3064888"/>
    <lineage>
        <taxon>Bacteria</taxon>
        <taxon>Pseudomonadati</taxon>
        <taxon>Pseudomonadota</taxon>
        <taxon>Alphaproteobacteria</taxon>
        <taxon>Acetobacterales</taxon>
        <taxon>Roseomonadaceae</taxon>
        <taxon>Paracraurococcus</taxon>
    </lineage>
</organism>
<evidence type="ECO:0000313" key="3">
    <source>
        <dbReference type="Proteomes" id="UP001243009"/>
    </source>
</evidence>
<sequence>MPRPTIAIVGAGFSGTLLALHLLRCCPEAIRVTLIERNSAFGRGQAYATGNPSHLLNVPAARMIAFHDQPNHFVDWLRRQPDAEALLAQGFVPRRLFGAYYGGHQ</sequence>
<comment type="caution">
    <text evidence="2">The sequence shown here is derived from an EMBL/GenBank/DDBJ whole genome shotgun (WGS) entry which is preliminary data.</text>
</comment>
<reference evidence="2 3" key="1">
    <citation type="submission" date="2023-08" db="EMBL/GenBank/DDBJ databases">
        <title>The draft genome sequence of Paracraurococcus sp. LOR1-02.</title>
        <authorList>
            <person name="Kingkaew E."/>
            <person name="Tanasupawat S."/>
        </authorList>
    </citation>
    <scope>NUCLEOTIDE SEQUENCE [LARGE SCALE GENOMIC DNA]</scope>
    <source>
        <strain evidence="2 3">LOR1-02</strain>
    </source>
</reference>
<dbReference type="InterPro" id="IPR036188">
    <property type="entry name" value="FAD/NAD-bd_sf"/>
</dbReference>
<dbReference type="InterPro" id="IPR038732">
    <property type="entry name" value="HpyO/CreE_NAD-binding"/>
</dbReference>
<accession>A0ABT9E9F8</accession>
<name>A0ABT9E9F8_9PROT</name>
<evidence type="ECO:0000259" key="1">
    <source>
        <dbReference type="Pfam" id="PF13454"/>
    </source>
</evidence>
<dbReference type="RefSeq" id="WP_305107470.1">
    <property type="nucleotide sequence ID" value="NZ_JAUTWS010000053.1"/>
</dbReference>
<dbReference type="EMBL" id="JAUTWS010000053">
    <property type="protein sequence ID" value="MDO9712613.1"/>
    <property type="molecule type" value="Genomic_DNA"/>
</dbReference>
<dbReference type="PANTHER" id="PTHR40254">
    <property type="entry name" value="BLR0577 PROTEIN"/>
    <property type="match status" value="1"/>
</dbReference>
<dbReference type="Proteomes" id="UP001243009">
    <property type="component" value="Unassembled WGS sequence"/>
</dbReference>
<feature type="domain" description="FAD-dependent urate hydroxylase HpyO/Asp monooxygenase CreE-like FAD/NAD(P)-binding" evidence="1">
    <location>
        <begin position="7"/>
        <end position="100"/>
    </location>
</feature>
<gene>
    <name evidence="2" type="ORF">Q7A36_30030</name>
</gene>
<feature type="non-terminal residue" evidence="2">
    <location>
        <position position="105"/>
    </location>
</feature>
<keyword evidence="3" id="KW-1185">Reference proteome</keyword>